<dbReference type="AlphaFoldDB" id="A0AAQ3P4L4"/>
<gene>
    <name evidence="2" type="ORF">V8G54_008847</name>
</gene>
<accession>A0AAQ3P4L4</accession>
<protein>
    <submittedName>
        <fullName evidence="2">Uncharacterized protein</fullName>
    </submittedName>
</protein>
<keyword evidence="1" id="KW-0812">Transmembrane</keyword>
<name>A0AAQ3P4L4_VIGMU</name>
<keyword evidence="1" id="KW-1133">Transmembrane helix</keyword>
<organism evidence="2 3">
    <name type="scientific">Vigna mungo</name>
    <name type="common">Black gram</name>
    <name type="synonym">Phaseolus mungo</name>
    <dbReference type="NCBI Taxonomy" id="3915"/>
    <lineage>
        <taxon>Eukaryota</taxon>
        <taxon>Viridiplantae</taxon>
        <taxon>Streptophyta</taxon>
        <taxon>Embryophyta</taxon>
        <taxon>Tracheophyta</taxon>
        <taxon>Spermatophyta</taxon>
        <taxon>Magnoliopsida</taxon>
        <taxon>eudicotyledons</taxon>
        <taxon>Gunneridae</taxon>
        <taxon>Pentapetalae</taxon>
        <taxon>rosids</taxon>
        <taxon>fabids</taxon>
        <taxon>Fabales</taxon>
        <taxon>Fabaceae</taxon>
        <taxon>Papilionoideae</taxon>
        <taxon>50 kb inversion clade</taxon>
        <taxon>NPAAA clade</taxon>
        <taxon>indigoferoid/millettioid clade</taxon>
        <taxon>Phaseoleae</taxon>
        <taxon>Vigna</taxon>
    </lineage>
</organism>
<proteinExistence type="predicted"/>
<sequence>MVSKQCIPSNSGANLGLKRVGFCLVVAAGDGFGYFLVVSGSAVEEVAFVLGLEDNSFLVPLPKEKPHFWPCTISKWLNIDIMVMLLRFADIKKLVKEVVDLCVIVLLYQTMRSIYLY</sequence>
<keyword evidence="3" id="KW-1185">Reference proteome</keyword>
<dbReference type="Proteomes" id="UP001374535">
    <property type="component" value="Chromosome 2"/>
</dbReference>
<feature type="transmembrane region" description="Helical" evidence="1">
    <location>
        <begin position="20"/>
        <end position="43"/>
    </location>
</feature>
<dbReference type="EMBL" id="CP144699">
    <property type="protein sequence ID" value="WVZ21525.1"/>
    <property type="molecule type" value="Genomic_DNA"/>
</dbReference>
<keyword evidence="1" id="KW-0472">Membrane</keyword>
<evidence type="ECO:0000256" key="1">
    <source>
        <dbReference type="SAM" id="Phobius"/>
    </source>
</evidence>
<evidence type="ECO:0000313" key="3">
    <source>
        <dbReference type="Proteomes" id="UP001374535"/>
    </source>
</evidence>
<evidence type="ECO:0000313" key="2">
    <source>
        <dbReference type="EMBL" id="WVZ21525.1"/>
    </source>
</evidence>
<reference evidence="2 3" key="1">
    <citation type="journal article" date="2023" name="Life. Sci Alliance">
        <title>Evolutionary insights into 3D genome organization and epigenetic landscape of Vigna mungo.</title>
        <authorList>
            <person name="Junaid A."/>
            <person name="Singh B."/>
            <person name="Bhatia S."/>
        </authorList>
    </citation>
    <scope>NUCLEOTIDE SEQUENCE [LARGE SCALE GENOMIC DNA]</scope>
    <source>
        <strain evidence="2">Urdbean</strain>
    </source>
</reference>